<keyword evidence="8" id="KW-0969">Cilium</keyword>
<dbReference type="GO" id="GO:0007368">
    <property type="term" value="P:determination of left/right symmetry"/>
    <property type="evidence" value="ECO:0007669"/>
    <property type="project" value="TreeGrafter"/>
</dbReference>
<sequence length="229" mass="26402">MNEEEEIDFRKLEKELSLAVEADAKYDRENSAKFRAVEQRVSSYEEFKDIVCAAHLKPLDRKDITGENSHKQIWNPHAQGKSATTTSNPNQPLPLISKIPKNCHEFSKVWKRHCNTDTEKYHLLLKIGGEELGRIFKAEISMGFLGEFLVILHSCLEERDVMETVLILEELSKTNRFDLSVKFLSGKERSAASELIQKLDGVEFCEQDTVVKEKYSKTLQDMRNKLLLQ</sequence>
<comment type="caution">
    <text evidence="13">The sequence shown here is derived from an EMBL/GenBank/DDBJ whole genome shotgun (WGS) entry which is preliminary data.</text>
</comment>
<evidence type="ECO:0000256" key="9">
    <source>
        <dbReference type="ARBA" id="ARBA00023273"/>
    </source>
</evidence>
<dbReference type="Pfam" id="PF15867">
    <property type="entry name" value="Dynein_attach_N"/>
    <property type="match status" value="1"/>
</dbReference>
<name>A0AAD9V3Z1_ACRCE</name>
<dbReference type="GO" id="GO:0031514">
    <property type="term" value="C:motile cilium"/>
    <property type="evidence" value="ECO:0007669"/>
    <property type="project" value="UniProtKB-SubCell"/>
</dbReference>
<dbReference type="InterPro" id="IPR042422">
    <property type="entry name" value="CC103"/>
</dbReference>
<evidence type="ECO:0000256" key="3">
    <source>
        <dbReference type="ARBA" id="ARBA00004496"/>
    </source>
</evidence>
<dbReference type="InterPro" id="IPR031733">
    <property type="entry name" value="Dynein_attach_N"/>
</dbReference>
<dbReference type="GO" id="GO:0036157">
    <property type="term" value="C:outer dynein arm"/>
    <property type="evidence" value="ECO:0007669"/>
    <property type="project" value="InterPro"/>
</dbReference>
<keyword evidence="9" id="KW-0966">Cell projection</keyword>
<reference evidence="13" key="2">
    <citation type="journal article" date="2023" name="Science">
        <title>Genomic signatures of disease resistance in endangered staghorn corals.</title>
        <authorList>
            <person name="Vollmer S.V."/>
            <person name="Selwyn J.D."/>
            <person name="Despard B.A."/>
            <person name="Roesel C.L."/>
        </authorList>
    </citation>
    <scope>NUCLEOTIDE SEQUENCE</scope>
    <source>
        <strain evidence="13">K2</strain>
    </source>
</reference>
<evidence type="ECO:0000256" key="2">
    <source>
        <dbReference type="ARBA" id="ARBA00004230"/>
    </source>
</evidence>
<keyword evidence="14" id="KW-1185">Reference proteome</keyword>
<feature type="domain" description="RNA-polymerase II-associated protein 3-like C-terminal" evidence="11">
    <location>
        <begin position="100"/>
        <end position="189"/>
    </location>
</feature>
<dbReference type="Proteomes" id="UP001249851">
    <property type="component" value="Unassembled WGS sequence"/>
</dbReference>
<organism evidence="13 14">
    <name type="scientific">Acropora cervicornis</name>
    <name type="common">Staghorn coral</name>
    <dbReference type="NCBI Taxonomy" id="6130"/>
    <lineage>
        <taxon>Eukaryota</taxon>
        <taxon>Metazoa</taxon>
        <taxon>Cnidaria</taxon>
        <taxon>Anthozoa</taxon>
        <taxon>Hexacorallia</taxon>
        <taxon>Scleractinia</taxon>
        <taxon>Astrocoeniina</taxon>
        <taxon>Acroporidae</taxon>
        <taxon>Acropora</taxon>
    </lineage>
</organism>
<evidence type="ECO:0000259" key="12">
    <source>
        <dbReference type="Pfam" id="PF15867"/>
    </source>
</evidence>
<evidence type="ECO:0000313" key="13">
    <source>
        <dbReference type="EMBL" id="KAK2560404.1"/>
    </source>
</evidence>
<accession>A0AAD9V3Z1</accession>
<keyword evidence="5" id="KW-0963">Cytoplasm</keyword>
<evidence type="ECO:0000256" key="8">
    <source>
        <dbReference type="ARBA" id="ARBA00023069"/>
    </source>
</evidence>
<dbReference type="PANTHER" id="PTHR28572:SF1">
    <property type="entry name" value="COILED-COIL DOMAIN-CONTAINING PROTEIN 103"/>
    <property type="match status" value="1"/>
</dbReference>
<evidence type="ECO:0000313" key="14">
    <source>
        <dbReference type="Proteomes" id="UP001249851"/>
    </source>
</evidence>
<keyword evidence="7" id="KW-0282">Flagellum</keyword>
<comment type="subcellular location">
    <subcellularLocation>
        <location evidence="2">Cell projection</location>
        <location evidence="2">Cilium</location>
        <location evidence="2">Flagellum</location>
    </subcellularLocation>
    <subcellularLocation>
        <location evidence="3">Cytoplasm</location>
    </subcellularLocation>
</comment>
<protein>
    <submittedName>
        <fullName evidence="13">Coiled-coil domain-containing protein 103</fullName>
    </submittedName>
</protein>
<dbReference type="PANTHER" id="PTHR28572">
    <property type="entry name" value="COILED-COIL DOMAIN-CONTAINING PROTEIN 103"/>
    <property type="match status" value="1"/>
</dbReference>
<dbReference type="InterPro" id="IPR025986">
    <property type="entry name" value="RPAP3-like_C"/>
</dbReference>
<dbReference type="GO" id="GO:0005576">
    <property type="term" value="C:extracellular region"/>
    <property type="evidence" value="ECO:0007669"/>
    <property type="project" value="GOC"/>
</dbReference>
<evidence type="ECO:0000256" key="6">
    <source>
        <dbReference type="ARBA" id="ARBA00022794"/>
    </source>
</evidence>
<evidence type="ECO:0000256" key="4">
    <source>
        <dbReference type="ARBA" id="ARBA00011738"/>
    </source>
</evidence>
<dbReference type="GO" id="GO:0036159">
    <property type="term" value="P:inner dynein arm assembly"/>
    <property type="evidence" value="ECO:0007669"/>
    <property type="project" value="TreeGrafter"/>
</dbReference>
<comment type="similarity">
    <text evidence="10">Belongs to the DNAAF19/PR46b family.</text>
</comment>
<evidence type="ECO:0000256" key="10">
    <source>
        <dbReference type="ARBA" id="ARBA00049986"/>
    </source>
</evidence>
<comment type="function">
    <text evidence="1">Dynein-attachment factor required for cilia motility.</text>
</comment>
<proteinExistence type="inferred from homology"/>
<dbReference type="Pfam" id="PF13877">
    <property type="entry name" value="RPAP3_C"/>
    <property type="match status" value="1"/>
</dbReference>
<dbReference type="AlphaFoldDB" id="A0AAD9V3Z1"/>
<comment type="subunit">
    <text evidence="4">Homodimer.</text>
</comment>
<evidence type="ECO:0000256" key="5">
    <source>
        <dbReference type="ARBA" id="ARBA00022490"/>
    </source>
</evidence>
<evidence type="ECO:0000256" key="7">
    <source>
        <dbReference type="ARBA" id="ARBA00022846"/>
    </source>
</evidence>
<evidence type="ECO:0000256" key="1">
    <source>
        <dbReference type="ARBA" id="ARBA00004048"/>
    </source>
</evidence>
<dbReference type="GO" id="GO:0003351">
    <property type="term" value="P:epithelial cilium movement involved in extracellular fluid movement"/>
    <property type="evidence" value="ECO:0007669"/>
    <property type="project" value="TreeGrafter"/>
</dbReference>
<reference evidence="13" key="1">
    <citation type="journal article" date="2023" name="G3 (Bethesda)">
        <title>Whole genome assembly and annotation of the endangered Caribbean coral Acropora cervicornis.</title>
        <authorList>
            <person name="Selwyn J.D."/>
            <person name="Vollmer S.V."/>
        </authorList>
    </citation>
    <scope>NUCLEOTIDE SEQUENCE</scope>
    <source>
        <strain evidence="13">K2</strain>
    </source>
</reference>
<feature type="domain" description="Dynein attachment factor N-terminal" evidence="12">
    <location>
        <begin position="7"/>
        <end position="75"/>
    </location>
</feature>
<dbReference type="EMBL" id="JARQWQ010000036">
    <property type="protein sequence ID" value="KAK2560404.1"/>
    <property type="molecule type" value="Genomic_DNA"/>
</dbReference>
<gene>
    <name evidence="13" type="ORF">P5673_016744</name>
</gene>
<evidence type="ECO:0000259" key="11">
    <source>
        <dbReference type="Pfam" id="PF13877"/>
    </source>
</evidence>
<keyword evidence="6" id="KW-0970">Cilium biogenesis/degradation</keyword>